<keyword evidence="2" id="KW-0597">Phosphoprotein</keyword>
<evidence type="ECO:0000313" key="4">
    <source>
        <dbReference type="EMBL" id="GJD99051.1"/>
    </source>
</evidence>
<dbReference type="RefSeq" id="WP_238233936.1">
    <property type="nucleotide sequence ID" value="NZ_BPQQ01000010.1"/>
</dbReference>
<dbReference type="Gene3D" id="1.20.120.160">
    <property type="entry name" value="HPT domain"/>
    <property type="match status" value="1"/>
</dbReference>
<dbReference type="EMBL" id="BPQQ01000010">
    <property type="protein sequence ID" value="GJD99051.1"/>
    <property type="molecule type" value="Genomic_DNA"/>
</dbReference>
<evidence type="ECO:0000313" key="5">
    <source>
        <dbReference type="Proteomes" id="UP001055153"/>
    </source>
</evidence>
<evidence type="ECO:0000259" key="3">
    <source>
        <dbReference type="PROSITE" id="PS50894"/>
    </source>
</evidence>
<dbReference type="SUPFAM" id="SSF47226">
    <property type="entry name" value="Histidine-containing phosphotransfer domain, HPT domain"/>
    <property type="match status" value="1"/>
</dbReference>
<comment type="caution">
    <text evidence="4">The sequence shown here is derived from an EMBL/GenBank/DDBJ whole genome shotgun (WGS) entry which is preliminary data.</text>
</comment>
<feature type="modified residue" description="Phosphohistidine" evidence="2">
    <location>
        <position position="57"/>
    </location>
</feature>
<dbReference type="InterPro" id="IPR008207">
    <property type="entry name" value="Sig_transdc_His_kin_Hpt_dom"/>
</dbReference>
<keyword evidence="5" id="KW-1185">Reference proteome</keyword>
<reference evidence="4" key="1">
    <citation type="journal article" date="2021" name="Front. Microbiol.">
        <title>Comprehensive Comparative Genomics and Phenotyping of Methylobacterium Species.</title>
        <authorList>
            <person name="Alessa O."/>
            <person name="Ogura Y."/>
            <person name="Fujitani Y."/>
            <person name="Takami H."/>
            <person name="Hayashi T."/>
            <person name="Sahin N."/>
            <person name="Tani A."/>
        </authorList>
    </citation>
    <scope>NUCLEOTIDE SEQUENCE</scope>
    <source>
        <strain evidence="4">DSM 17168</strain>
    </source>
</reference>
<dbReference type="Pfam" id="PF01627">
    <property type="entry name" value="Hpt"/>
    <property type="match status" value="1"/>
</dbReference>
<name>A0ABQ4S792_9HYPH</name>
<dbReference type="PROSITE" id="PS50894">
    <property type="entry name" value="HPT"/>
    <property type="match status" value="1"/>
</dbReference>
<reference evidence="4" key="2">
    <citation type="submission" date="2021-08" db="EMBL/GenBank/DDBJ databases">
        <authorList>
            <person name="Tani A."/>
            <person name="Ola A."/>
            <person name="Ogura Y."/>
            <person name="Katsura K."/>
            <person name="Hayashi T."/>
        </authorList>
    </citation>
    <scope>NUCLEOTIDE SEQUENCE</scope>
    <source>
        <strain evidence="4">DSM 17168</strain>
    </source>
</reference>
<feature type="domain" description="HPt" evidence="3">
    <location>
        <begin position="16"/>
        <end position="106"/>
    </location>
</feature>
<protein>
    <recommendedName>
        <fullName evidence="3">HPt domain-containing protein</fullName>
    </recommendedName>
</protein>
<dbReference type="InterPro" id="IPR036641">
    <property type="entry name" value="HPT_dom_sf"/>
</dbReference>
<evidence type="ECO:0000256" key="2">
    <source>
        <dbReference type="PROSITE-ProRule" id="PRU00110"/>
    </source>
</evidence>
<keyword evidence="1" id="KW-0902">Two-component regulatory system</keyword>
<gene>
    <name evidence="4" type="ORF">GMJLKIPL_0965</name>
</gene>
<evidence type="ECO:0000256" key="1">
    <source>
        <dbReference type="ARBA" id="ARBA00023012"/>
    </source>
</evidence>
<organism evidence="4 5">
    <name type="scientific">Methylobacterium isbiliense</name>
    <dbReference type="NCBI Taxonomy" id="315478"/>
    <lineage>
        <taxon>Bacteria</taxon>
        <taxon>Pseudomonadati</taxon>
        <taxon>Pseudomonadota</taxon>
        <taxon>Alphaproteobacteria</taxon>
        <taxon>Hyphomicrobiales</taxon>
        <taxon>Methylobacteriaceae</taxon>
        <taxon>Methylobacterium</taxon>
    </lineage>
</organism>
<sequence>MTEPEPLLDRDHLTRQTFGDADLAAEVLVLFRLQCDRLLPALAEAGRPAAERADLAHTLKGAALGIGARRVAAAAAALEEALRTNVPAEPPLADLADAVAATLALL</sequence>
<dbReference type="Proteomes" id="UP001055153">
    <property type="component" value="Unassembled WGS sequence"/>
</dbReference>
<accession>A0ABQ4S792</accession>
<proteinExistence type="predicted"/>